<dbReference type="InterPro" id="IPR046867">
    <property type="entry name" value="AldOxase/xan_DH_MoCoBD2"/>
</dbReference>
<dbReference type="RefSeq" id="WP_234800594.1">
    <property type="nucleotide sequence ID" value="NZ_CP015136.1"/>
</dbReference>
<keyword evidence="2" id="KW-0472">Membrane</keyword>
<evidence type="ECO:0000313" key="5">
    <source>
        <dbReference type="Proteomes" id="UP000076079"/>
    </source>
</evidence>
<dbReference type="EC" id="1.17.2.1" evidence="4"/>
<dbReference type="PANTHER" id="PTHR47495:SF1">
    <property type="entry name" value="BLL3820 PROTEIN"/>
    <property type="match status" value="1"/>
</dbReference>
<feature type="domain" description="Aldehyde oxidase/xanthine dehydrogenase a/b hammerhead" evidence="3">
    <location>
        <begin position="253"/>
        <end position="330"/>
    </location>
</feature>
<feature type="region of interest" description="Disordered" evidence="1">
    <location>
        <begin position="1"/>
        <end position="29"/>
    </location>
</feature>
<dbReference type="EMBL" id="CP015136">
    <property type="protein sequence ID" value="AMY12429.1"/>
    <property type="molecule type" value="Genomic_DNA"/>
</dbReference>
<dbReference type="Pfam" id="PF20256">
    <property type="entry name" value="MoCoBD_2"/>
    <property type="match status" value="2"/>
</dbReference>
<dbReference type="GO" id="GO:0016491">
    <property type="term" value="F:oxidoreductase activity"/>
    <property type="evidence" value="ECO:0007669"/>
    <property type="project" value="UniProtKB-KW"/>
</dbReference>
<name>A0A143PXB6_LUTPR</name>
<reference evidence="4 5" key="1">
    <citation type="journal article" date="2016" name="Genome Announc.">
        <title>First Complete Genome Sequence of a Subdivision 6 Acidobacterium Strain.</title>
        <authorList>
            <person name="Huang S."/>
            <person name="Vieira S."/>
            <person name="Bunk B."/>
            <person name="Riedel T."/>
            <person name="Sproer C."/>
            <person name="Overmann J."/>
        </authorList>
    </citation>
    <scope>NUCLEOTIDE SEQUENCE [LARGE SCALE GENOMIC DNA]</scope>
    <source>
        <strain evidence="5">DSM 100886 HEG_-6_39</strain>
    </source>
</reference>
<keyword evidence="5" id="KW-1185">Reference proteome</keyword>
<dbReference type="SUPFAM" id="SSF56003">
    <property type="entry name" value="Molybdenum cofactor-binding domain"/>
    <property type="match status" value="2"/>
</dbReference>
<dbReference type="SMART" id="SM01008">
    <property type="entry name" value="Ald_Xan_dh_C"/>
    <property type="match status" value="1"/>
</dbReference>
<dbReference type="InterPro" id="IPR006311">
    <property type="entry name" value="TAT_signal"/>
</dbReference>
<dbReference type="Pfam" id="PF02738">
    <property type="entry name" value="MoCoBD_1"/>
    <property type="match status" value="1"/>
</dbReference>
<protein>
    <submittedName>
        <fullName evidence="4">Nicotinate dehydrogenase subunit B</fullName>
        <ecNumber evidence="4">1.17.2.1</ecNumber>
    </submittedName>
</protein>
<feature type="transmembrane region" description="Helical" evidence="2">
    <location>
        <begin position="54"/>
        <end position="72"/>
    </location>
</feature>
<accession>A0A143PXB6</accession>
<dbReference type="Gene3D" id="3.90.1170.50">
    <property type="entry name" value="Aldehyde oxidase/xanthine dehydrogenase, a/b hammerhead"/>
    <property type="match status" value="2"/>
</dbReference>
<dbReference type="PROSITE" id="PS51318">
    <property type="entry name" value="TAT"/>
    <property type="match status" value="1"/>
</dbReference>
<dbReference type="KEGG" id="abac:LuPra_05704"/>
<dbReference type="Gene3D" id="3.30.365.10">
    <property type="entry name" value="Aldehyde oxidase/xanthine dehydrogenase, molybdopterin binding domain"/>
    <property type="match status" value="4"/>
</dbReference>
<dbReference type="AlphaFoldDB" id="A0A143PXB6"/>
<evidence type="ECO:0000256" key="2">
    <source>
        <dbReference type="SAM" id="Phobius"/>
    </source>
</evidence>
<dbReference type="STRING" id="1855912.LuPra_05704"/>
<dbReference type="PIRSF" id="PIRSF036389">
    <property type="entry name" value="IOR_B"/>
    <property type="match status" value="1"/>
</dbReference>
<dbReference type="InterPro" id="IPR052516">
    <property type="entry name" value="N-heterocyclic_Hydroxylase"/>
</dbReference>
<dbReference type="SUPFAM" id="SSF54665">
    <property type="entry name" value="CO dehydrogenase molybdoprotein N-domain-like"/>
    <property type="match status" value="1"/>
</dbReference>
<dbReference type="PANTHER" id="PTHR47495">
    <property type="entry name" value="ALDEHYDE DEHYDROGENASE"/>
    <property type="match status" value="1"/>
</dbReference>
<keyword evidence="2" id="KW-1133">Transmembrane helix</keyword>
<evidence type="ECO:0000256" key="1">
    <source>
        <dbReference type="SAM" id="MobiDB-lite"/>
    </source>
</evidence>
<gene>
    <name evidence="4" type="primary">nicB_3</name>
    <name evidence="4" type="ORF">LuPra_05704</name>
</gene>
<evidence type="ECO:0000313" key="4">
    <source>
        <dbReference type="EMBL" id="AMY12429.1"/>
    </source>
</evidence>
<dbReference type="InterPro" id="IPR036856">
    <property type="entry name" value="Ald_Oxase/Xan_DH_a/b_sf"/>
</dbReference>
<organism evidence="4 5">
    <name type="scientific">Luteitalea pratensis</name>
    <dbReference type="NCBI Taxonomy" id="1855912"/>
    <lineage>
        <taxon>Bacteria</taxon>
        <taxon>Pseudomonadati</taxon>
        <taxon>Acidobacteriota</taxon>
        <taxon>Vicinamibacteria</taxon>
        <taxon>Vicinamibacterales</taxon>
        <taxon>Vicinamibacteraceae</taxon>
        <taxon>Luteitalea</taxon>
    </lineage>
</organism>
<dbReference type="InterPro" id="IPR000674">
    <property type="entry name" value="Ald_Oxase/Xan_DH_a/b"/>
</dbReference>
<dbReference type="InterPro" id="IPR012368">
    <property type="entry name" value="OxRdtase_Mopterin-bd_su_IorB"/>
</dbReference>
<dbReference type="InterPro" id="IPR037165">
    <property type="entry name" value="AldOxase/xan_DH_Mopterin-bd_sf"/>
</dbReference>
<dbReference type="PATRIC" id="fig|1813736.3.peg.5992"/>
<dbReference type="InterPro" id="IPR008274">
    <property type="entry name" value="AldOxase/xan_DH_MoCoBD1"/>
</dbReference>
<dbReference type="Proteomes" id="UP000076079">
    <property type="component" value="Chromosome"/>
</dbReference>
<reference evidence="5" key="2">
    <citation type="submission" date="2016-04" db="EMBL/GenBank/DDBJ databases">
        <title>First Complete Genome Sequence of a Subdivision 6 Acidobacterium.</title>
        <authorList>
            <person name="Huang S."/>
            <person name="Vieira S."/>
            <person name="Bunk B."/>
            <person name="Riedel T."/>
            <person name="Sproeer C."/>
            <person name="Overmann J."/>
        </authorList>
    </citation>
    <scope>NUCLEOTIDE SEQUENCE [LARGE SCALE GENOMIC DNA]</scope>
    <source>
        <strain evidence="5">DSM 100886 HEG_-6_39</strain>
    </source>
</reference>
<keyword evidence="2" id="KW-0812">Transmembrane</keyword>
<keyword evidence="4" id="KW-0560">Oxidoreductase</keyword>
<proteinExistence type="predicted"/>
<sequence length="737" mass="78695">MSRLRRTASAPHARLRQTASARQAGPQHDDAIDVERYELDAPARYRFELQRRDFIRVFAAMGGGLAVLAASAKASGPKAMPQESGRGGAEGISADVSAWLHIGEDGRVTACTGKTEIGQNIRTSLAQAVAEELHVGLDVVTMVMADTALVPWDAGTFGSLSTPRMAPVLGRAAATARQMLIDRAAQRWQVSGAALTARDGRVTDGSRSLAYGELVRGETLTGVVPADRALTPRAEWRVRGTAPPKVQGRAFVTGQHLFTPDLVRPGLKYGCVVRPQGYGGTLESVDDARAREMQGVTVVRDADFVGVVASTERAARRAAAAIGTTWRTEPDQPSSDTLYEHLKRGLAPGAAGRQTPGVVVGDLAAAKAATRRTFSASYRIPYIAHVPLEPRAAVAEWIDGALTVWCGTQRPFGVRGELAQAFRIPESRVRVIVPDTGSAYGGKHTGEHAIEVARLAKAANLPVKLVWTRAEEFSFGYARPAGVIDVHAGVDEGGRIVTWEFDNWNSGASGIRTPYDIPNQRIDFHPSASPLRQGSYRGLAATANHHAREMHMDRIARELGVDAVAFRLTHLSDERMRAVLQKAAEQAGWPKPSASGRTLGIACGAEKGGYVATAAEVSRDRTGFRVERLVVVFECGAVVHPDGIRNQIEGGVVQGLGGALFEALEFREGKLTNGTLARYRVPRFKDVPRIDVVVLDRHDLPSAGAGETPIVCVAPAIGSAVRGLGQVADALPVSLLT</sequence>
<evidence type="ECO:0000259" key="3">
    <source>
        <dbReference type="SMART" id="SM01008"/>
    </source>
</evidence>